<protein>
    <submittedName>
        <fullName evidence="2">Uncharacterized protein</fullName>
    </submittedName>
</protein>
<evidence type="ECO:0000256" key="1">
    <source>
        <dbReference type="SAM" id="MobiDB-lite"/>
    </source>
</evidence>
<sequence length="868" mass="95759">MGVYGGVFYDRPLGFCNRHLRGHRPFARMFVHNNPLTCCRRYHITAVLHFHSLARDAKQRAPGELPQLPCRDQNSKGGWQGWQACRYPPEHGRVDIDFGDMRRLAHHVSALRYGLVHKFVQLSPPALSEAFQFSPFWDFNREVKCRGGSFDVDLFTHSLAPRGYGTGLVPDWLLRTVEGSLLAGLPAVLRLGGSPVGFSEINWDCSKPLQASVVRGVPQRASLAARARAAVLVAAAASTAVLPTKLIIPRTPAMHTARLGFDWQHWREVQREGGVLPQNFAAVPDNGDEIVALLGCLLAKFTDRDRRGRAIKLAIVLGGRGSAATRGLASHQGEPSSISGVVASVGIVSDDAAAQRVFSGISCPPSSPAVRRCSIPRPSHFGSQDPDVASHPNLSTPLDSLLRTARTKSDLAAAFHAQDDVATEKRTPRLLRLAKTPACCDARRRRTLRSAPTGRQPNDLSSVARVLHIKGRTSPEDARGNPREVTVPAFKGAHSEKETVTYPKLAEVRRHGDDMNERKHCKQELFGQARTGKDSALASMKENLLSMRAWMHMERRRNWGRGRGKREIPEKTHRPAASSGTIPTCESPVTRPGIEPGFALMEGERAIRSATAAPLSSMVDETELCAVTRKNVPFGARTERQASKMEATLPSETTDMQDRLSHSSRRPKMAAVNDNSNQETVRLLYQPENAKHDGRVLNASRLHAATRKHCDGLSDFDKGVIVVCHLSGLSSRAIAGKVNRPKSKVAFVLRKLEGRWALCQCCTFWATSNLDRQKSQNLETSYLQQQEYRFPLEHCVQRRADLDISEEQLHISPISRQAIKLGDPDGVWTFATGHWSSENRFCGVMSRGLHYSGPIDVYGCGVYPGNGF</sequence>
<evidence type="ECO:0000313" key="2">
    <source>
        <dbReference type="EMBL" id="KAJ8894241.1"/>
    </source>
</evidence>
<proteinExistence type="predicted"/>
<keyword evidence="3" id="KW-1185">Reference proteome</keyword>
<reference evidence="2 3" key="1">
    <citation type="submission" date="2023-02" db="EMBL/GenBank/DDBJ databases">
        <title>LHISI_Scaffold_Assembly.</title>
        <authorList>
            <person name="Stuart O.P."/>
            <person name="Cleave R."/>
            <person name="Magrath M.J.L."/>
            <person name="Mikheyev A.S."/>
        </authorList>
    </citation>
    <scope>NUCLEOTIDE SEQUENCE [LARGE SCALE GENOMIC DNA]</scope>
    <source>
        <strain evidence="2">Daus_M_001</strain>
        <tissue evidence="2">Leg muscle</tissue>
    </source>
</reference>
<feature type="region of interest" description="Disordered" evidence="1">
    <location>
        <begin position="374"/>
        <end position="396"/>
    </location>
</feature>
<dbReference type="EMBL" id="JARBHB010000002">
    <property type="protein sequence ID" value="KAJ8894241.1"/>
    <property type="molecule type" value="Genomic_DNA"/>
</dbReference>
<gene>
    <name evidence="2" type="ORF">PR048_006853</name>
</gene>
<organism evidence="2 3">
    <name type="scientific">Dryococelus australis</name>
    <dbReference type="NCBI Taxonomy" id="614101"/>
    <lineage>
        <taxon>Eukaryota</taxon>
        <taxon>Metazoa</taxon>
        <taxon>Ecdysozoa</taxon>
        <taxon>Arthropoda</taxon>
        <taxon>Hexapoda</taxon>
        <taxon>Insecta</taxon>
        <taxon>Pterygota</taxon>
        <taxon>Neoptera</taxon>
        <taxon>Polyneoptera</taxon>
        <taxon>Phasmatodea</taxon>
        <taxon>Verophasmatodea</taxon>
        <taxon>Anareolatae</taxon>
        <taxon>Phasmatidae</taxon>
        <taxon>Eurycanthinae</taxon>
        <taxon>Dryococelus</taxon>
    </lineage>
</organism>
<name>A0ABQ9IC66_9NEOP</name>
<feature type="region of interest" description="Disordered" evidence="1">
    <location>
        <begin position="641"/>
        <end position="674"/>
    </location>
</feature>
<dbReference type="Proteomes" id="UP001159363">
    <property type="component" value="Chromosome 2"/>
</dbReference>
<accession>A0ABQ9IC66</accession>
<evidence type="ECO:0000313" key="3">
    <source>
        <dbReference type="Proteomes" id="UP001159363"/>
    </source>
</evidence>
<feature type="region of interest" description="Disordered" evidence="1">
    <location>
        <begin position="562"/>
        <end position="591"/>
    </location>
</feature>
<comment type="caution">
    <text evidence="2">The sequence shown here is derived from an EMBL/GenBank/DDBJ whole genome shotgun (WGS) entry which is preliminary data.</text>
</comment>